<keyword evidence="10 11" id="KW-0407">Ion channel</keyword>
<evidence type="ECO:0000256" key="1">
    <source>
        <dbReference type="ARBA" id="ARBA00004141"/>
    </source>
</evidence>
<keyword evidence="4" id="KW-1003">Cell membrane</keyword>
<feature type="transmembrane region" description="Helical" evidence="11">
    <location>
        <begin position="256"/>
        <end position="279"/>
    </location>
</feature>
<dbReference type="NCBIfam" id="TIGR00860">
    <property type="entry name" value="LIC"/>
    <property type="match status" value="1"/>
</dbReference>
<dbReference type="Gene3D" id="1.20.58.390">
    <property type="entry name" value="Neurotransmitter-gated ion-channel transmembrane domain"/>
    <property type="match status" value="1"/>
</dbReference>
<organism evidence="14">
    <name type="scientific">Cryptocotyle lingua</name>
    <dbReference type="NCBI Taxonomy" id="66766"/>
    <lineage>
        <taxon>Eukaryota</taxon>
        <taxon>Metazoa</taxon>
        <taxon>Spiralia</taxon>
        <taxon>Lophotrochozoa</taxon>
        <taxon>Platyhelminthes</taxon>
        <taxon>Trematoda</taxon>
        <taxon>Digenea</taxon>
        <taxon>Opisthorchiida</taxon>
        <taxon>Opisthorchiata</taxon>
        <taxon>Heterophyidae</taxon>
        <taxon>Cryptocotyle</taxon>
    </lineage>
</organism>
<sequence>MNLLFFLGVTWIAALDWMRTVSIVSAEDDDAVLLNAYRRHLIPNNLAAYQNGTQHPLLVDVNMFVYSFSSISVVDMDYTMDLMLRQRWLDERLLVIAPKNNTPKAISYIKELLWLPDLFFRNAKQGFLHRITQPNYLIWIDTEGVVTFSQKISLKVSCQMNLWNFPMDTQFCKLNMGSYGYAKNDLDFCWWRKGKYLPVDKTYRNRSTEKAIEVRADLEINEFALVSSSPSYCSVQYSSTGEFSCLELEFQLRRRFGFYLIFAYLPSMLIVIIAWVSFLLDPSAVPARVSIGLLCVLSLITHSAALLTQLPRISYIKAMDLWVFACLTFVVSSLLEFAAANTIARRYARHLKTENQQIVLGDNVPVVTSVEILLKLIESHKTQTSNQDEAGEVGPVEEYESRRLTAPAEQVNKEAELPNGLLGIIFSGCLCNRHKMGKICHIHRLDISFAIGYPIMFVLFNIVYWTFYLHTR</sequence>
<evidence type="ECO:0000256" key="7">
    <source>
        <dbReference type="ARBA" id="ARBA00022989"/>
    </source>
</evidence>
<dbReference type="CDD" id="cd18987">
    <property type="entry name" value="LGIC_ECD_anion"/>
    <property type="match status" value="1"/>
</dbReference>
<dbReference type="Pfam" id="PF02931">
    <property type="entry name" value="Neur_chan_LBD"/>
    <property type="match status" value="1"/>
</dbReference>
<evidence type="ECO:0000256" key="3">
    <source>
        <dbReference type="ARBA" id="ARBA00022448"/>
    </source>
</evidence>
<dbReference type="Gene3D" id="2.70.170.10">
    <property type="entry name" value="Neurotransmitter-gated ion-channel ligand-binding domain"/>
    <property type="match status" value="1"/>
</dbReference>
<feature type="signal peptide" evidence="11">
    <location>
        <begin position="1"/>
        <end position="26"/>
    </location>
</feature>
<dbReference type="InterPro" id="IPR018000">
    <property type="entry name" value="Neurotransmitter_ion_chnl_CS"/>
</dbReference>
<keyword evidence="8 11" id="KW-0406">Ion transport</keyword>
<dbReference type="CDD" id="cd19049">
    <property type="entry name" value="LGIC_TM_anion"/>
    <property type="match status" value="1"/>
</dbReference>
<feature type="domain" description="Neurotransmitter-gated ion-channel ligand-binding" evidence="12">
    <location>
        <begin position="33"/>
        <end position="255"/>
    </location>
</feature>
<evidence type="ECO:0000259" key="13">
    <source>
        <dbReference type="Pfam" id="PF02932"/>
    </source>
</evidence>
<comment type="subcellular location">
    <subcellularLocation>
        <location evidence="2">Cell membrane</location>
    </subcellularLocation>
    <subcellularLocation>
        <location evidence="1">Membrane</location>
        <topology evidence="1">Multi-pass membrane protein</topology>
    </subcellularLocation>
</comment>
<name>A0A7U0TID4_9TREM</name>
<feature type="transmembrane region" description="Helical" evidence="11">
    <location>
        <begin position="445"/>
        <end position="467"/>
    </location>
</feature>
<keyword evidence="9 11" id="KW-0472">Membrane</keyword>
<protein>
    <submittedName>
        <fullName evidence="14">Glutamate-gated chloride channel alpha</fullName>
    </submittedName>
</protein>
<dbReference type="SUPFAM" id="SSF63712">
    <property type="entry name" value="Nicotinic receptor ligand binding domain-like"/>
    <property type="match status" value="1"/>
</dbReference>
<dbReference type="EMBL" id="MW361223">
    <property type="protein sequence ID" value="QQY02601.1"/>
    <property type="molecule type" value="mRNA"/>
</dbReference>
<feature type="transmembrane region" description="Helical" evidence="11">
    <location>
        <begin position="322"/>
        <end position="344"/>
    </location>
</feature>
<dbReference type="SUPFAM" id="SSF90112">
    <property type="entry name" value="Neurotransmitter-gated ion-channel transmembrane pore"/>
    <property type="match status" value="1"/>
</dbReference>
<dbReference type="InterPro" id="IPR036734">
    <property type="entry name" value="Neur_chan_lig-bd_sf"/>
</dbReference>
<dbReference type="Pfam" id="PF02932">
    <property type="entry name" value="Neur_chan_memb"/>
    <property type="match status" value="1"/>
</dbReference>
<accession>A0A7U0TID4</accession>
<reference evidence="14" key="1">
    <citation type="submission" date="2020-12" db="EMBL/GenBank/DDBJ databases">
        <title>Neural signatures in transcriptome of heterophyid trematode Cryptocolyle lingua.</title>
        <authorList>
            <person name="Gorbushin A.M."/>
            <person name="Tolstenkov O."/>
        </authorList>
    </citation>
    <scope>NUCLEOTIDE SEQUENCE</scope>
</reference>
<evidence type="ECO:0000256" key="6">
    <source>
        <dbReference type="ARBA" id="ARBA00022729"/>
    </source>
</evidence>
<dbReference type="PROSITE" id="PS00236">
    <property type="entry name" value="NEUROTR_ION_CHANNEL"/>
    <property type="match status" value="1"/>
</dbReference>
<evidence type="ECO:0000256" key="10">
    <source>
        <dbReference type="ARBA" id="ARBA00023303"/>
    </source>
</evidence>
<dbReference type="PRINTS" id="PR00252">
    <property type="entry name" value="NRIONCHANNEL"/>
</dbReference>
<dbReference type="PANTHER" id="PTHR18945">
    <property type="entry name" value="NEUROTRANSMITTER GATED ION CHANNEL"/>
    <property type="match status" value="1"/>
</dbReference>
<proteinExistence type="evidence at transcript level"/>
<keyword evidence="5 11" id="KW-0812">Transmembrane</keyword>
<keyword evidence="7 11" id="KW-1133">Transmembrane helix</keyword>
<keyword evidence="6 11" id="KW-0732">Signal</keyword>
<feature type="domain" description="Neurotransmitter-gated ion-channel transmembrane" evidence="13">
    <location>
        <begin position="264"/>
        <end position="370"/>
    </location>
</feature>
<evidence type="ECO:0000256" key="9">
    <source>
        <dbReference type="ARBA" id="ARBA00023136"/>
    </source>
</evidence>
<dbReference type="InterPro" id="IPR006201">
    <property type="entry name" value="Neur_channel"/>
</dbReference>
<dbReference type="PRINTS" id="PR00253">
    <property type="entry name" value="GABAARECEPTR"/>
</dbReference>
<dbReference type="GO" id="GO:0005886">
    <property type="term" value="C:plasma membrane"/>
    <property type="evidence" value="ECO:0007669"/>
    <property type="project" value="UniProtKB-SubCell"/>
</dbReference>
<evidence type="ECO:0000259" key="12">
    <source>
        <dbReference type="Pfam" id="PF02931"/>
    </source>
</evidence>
<comment type="similarity">
    <text evidence="11">Belongs to the ligand-gated ion channel (TC 1.A.9) family.</text>
</comment>
<dbReference type="GO" id="GO:0004888">
    <property type="term" value="F:transmembrane signaling receptor activity"/>
    <property type="evidence" value="ECO:0007669"/>
    <property type="project" value="InterPro"/>
</dbReference>
<dbReference type="InterPro" id="IPR006028">
    <property type="entry name" value="GABAA/Glycine_rcpt"/>
</dbReference>
<evidence type="ECO:0000256" key="5">
    <source>
        <dbReference type="ARBA" id="ARBA00022692"/>
    </source>
</evidence>
<evidence type="ECO:0000256" key="2">
    <source>
        <dbReference type="ARBA" id="ARBA00004236"/>
    </source>
</evidence>
<evidence type="ECO:0000313" key="14">
    <source>
        <dbReference type="EMBL" id="QQY02601.1"/>
    </source>
</evidence>
<keyword evidence="3 11" id="KW-0813">Transport</keyword>
<dbReference type="InterPro" id="IPR006029">
    <property type="entry name" value="Neurotrans-gated_channel_TM"/>
</dbReference>
<gene>
    <name evidence="14" type="primary">GLUCL</name>
</gene>
<feature type="transmembrane region" description="Helical" evidence="11">
    <location>
        <begin position="291"/>
        <end position="310"/>
    </location>
</feature>
<dbReference type="InterPro" id="IPR006202">
    <property type="entry name" value="Neur_chan_lig-bd"/>
</dbReference>
<evidence type="ECO:0000256" key="4">
    <source>
        <dbReference type="ARBA" id="ARBA00022475"/>
    </source>
</evidence>
<evidence type="ECO:0000256" key="11">
    <source>
        <dbReference type="RuleBase" id="RU000687"/>
    </source>
</evidence>
<dbReference type="InterPro" id="IPR036719">
    <property type="entry name" value="Neuro-gated_channel_TM_sf"/>
</dbReference>
<dbReference type="InterPro" id="IPR038050">
    <property type="entry name" value="Neuro_actylchol_rec"/>
</dbReference>
<evidence type="ECO:0000256" key="8">
    <source>
        <dbReference type="ARBA" id="ARBA00023065"/>
    </source>
</evidence>
<dbReference type="AlphaFoldDB" id="A0A7U0TID4"/>
<feature type="chain" id="PRO_5031594965" evidence="11">
    <location>
        <begin position="27"/>
        <end position="472"/>
    </location>
</feature>
<dbReference type="GO" id="GO:0005230">
    <property type="term" value="F:extracellular ligand-gated monoatomic ion channel activity"/>
    <property type="evidence" value="ECO:0007669"/>
    <property type="project" value="InterPro"/>
</dbReference>